<sequence>MRHFQLTALVPMWRSGRTSYLTNSLPGAERFPLSFKTRFSGSHFFNHVVLGVQCGGRWGALGLSRRPELMYRPPEHRSLLELLLDFQEAYGRCQHTLSRVKIGHYVSHDPHSVERIHWSHSVLDVERMGFEELRRELERHTRDMRLEIGKAGPPSPSRERKKDMGSPLRNPSSPMKKISQSNRRPSVERRPGSDVNGYQIRV</sequence>
<evidence type="ECO:0000313" key="3">
    <source>
        <dbReference type="Proteomes" id="UP000316079"/>
    </source>
</evidence>
<feature type="region of interest" description="Disordered" evidence="1">
    <location>
        <begin position="144"/>
        <end position="202"/>
    </location>
</feature>
<dbReference type="Proteomes" id="UP000316079">
    <property type="component" value="Unassembled WGS sequence"/>
</dbReference>
<dbReference type="OrthoDB" id="9974232at2759"/>
<dbReference type="InterPro" id="IPR028131">
    <property type="entry name" value="VASH1"/>
</dbReference>
<proteinExistence type="predicted"/>
<dbReference type="PANTHER" id="PTHR15750:SF5">
    <property type="entry name" value="TUBULINYL-TYR CARBOXYPEPTIDASE 1"/>
    <property type="match status" value="1"/>
</dbReference>
<dbReference type="GO" id="GO:0045765">
    <property type="term" value="P:regulation of angiogenesis"/>
    <property type="evidence" value="ECO:0007669"/>
    <property type="project" value="InterPro"/>
</dbReference>
<dbReference type="EMBL" id="SRMA01026835">
    <property type="protein sequence ID" value="TRY66601.1"/>
    <property type="molecule type" value="Genomic_DNA"/>
</dbReference>
<dbReference type="PANTHER" id="PTHR15750">
    <property type="entry name" value="VASOHIBIN-1-LIKE ISOFORM X2"/>
    <property type="match status" value="1"/>
</dbReference>
<dbReference type="GO" id="GO:0005737">
    <property type="term" value="C:cytoplasm"/>
    <property type="evidence" value="ECO:0007669"/>
    <property type="project" value="InterPro"/>
</dbReference>
<dbReference type="AlphaFoldDB" id="A0A553NMD4"/>
<reference evidence="2 3" key="1">
    <citation type="journal article" date="2019" name="Sci. Data">
        <title>Hybrid genome assembly and annotation of Danionella translucida.</title>
        <authorList>
            <person name="Kadobianskyi M."/>
            <person name="Schulze L."/>
            <person name="Schuelke M."/>
            <person name="Judkewitz B."/>
        </authorList>
    </citation>
    <scope>NUCLEOTIDE SEQUENCE [LARGE SCALE GENOMIC DNA]</scope>
    <source>
        <strain evidence="2 3">Bolton</strain>
    </source>
</reference>
<protein>
    <submittedName>
        <fullName evidence="2">Uncharacterized protein</fullName>
    </submittedName>
</protein>
<evidence type="ECO:0000256" key="1">
    <source>
        <dbReference type="SAM" id="MobiDB-lite"/>
    </source>
</evidence>
<evidence type="ECO:0000313" key="2">
    <source>
        <dbReference type="EMBL" id="TRY66601.1"/>
    </source>
</evidence>
<gene>
    <name evidence="2" type="ORF">DNTS_025346</name>
</gene>
<keyword evidence="3" id="KW-1185">Reference proteome</keyword>
<organism evidence="2 3">
    <name type="scientific">Danionella cerebrum</name>
    <dbReference type="NCBI Taxonomy" id="2873325"/>
    <lineage>
        <taxon>Eukaryota</taxon>
        <taxon>Metazoa</taxon>
        <taxon>Chordata</taxon>
        <taxon>Craniata</taxon>
        <taxon>Vertebrata</taxon>
        <taxon>Euteleostomi</taxon>
        <taxon>Actinopterygii</taxon>
        <taxon>Neopterygii</taxon>
        <taxon>Teleostei</taxon>
        <taxon>Ostariophysi</taxon>
        <taxon>Cypriniformes</taxon>
        <taxon>Danionidae</taxon>
        <taxon>Danioninae</taxon>
        <taxon>Danionella</taxon>
    </lineage>
</organism>
<dbReference type="Pfam" id="PF14822">
    <property type="entry name" value="Vasohibin"/>
    <property type="match status" value="1"/>
</dbReference>
<accession>A0A553NMD4</accession>
<feature type="compositionally biased region" description="Polar residues" evidence="1">
    <location>
        <begin position="169"/>
        <end position="184"/>
    </location>
</feature>
<dbReference type="STRING" id="623744.A0A553NMD4"/>
<name>A0A553NMD4_9TELE</name>
<comment type="caution">
    <text evidence="2">The sequence shown here is derived from an EMBL/GenBank/DDBJ whole genome shotgun (WGS) entry which is preliminary data.</text>
</comment>